<dbReference type="InterPro" id="IPR001680">
    <property type="entry name" value="WD40_rpt"/>
</dbReference>
<dbReference type="SMART" id="SM00320">
    <property type="entry name" value="WD40"/>
    <property type="match status" value="4"/>
</dbReference>
<feature type="repeat" description="WD" evidence="3">
    <location>
        <begin position="435"/>
        <end position="476"/>
    </location>
</feature>
<dbReference type="InterPro" id="IPR019775">
    <property type="entry name" value="WD40_repeat_CS"/>
</dbReference>
<dbReference type="AlphaFoldDB" id="A0A8S1YKV6"/>
<dbReference type="Pfam" id="PF00400">
    <property type="entry name" value="WD40"/>
    <property type="match status" value="3"/>
</dbReference>
<dbReference type="PROSITE" id="PS00678">
    <property type="entry name" value="WD_REPEATS_1"/>
    <property type="match status" value="2"/>
</dbReference>
<feature type="repeat" description="WD" evidence="3">
    <location>
        <begin position="389"/>
        <end position="420"/>
    </location>
</feature>
<feature type="region of interest" description="Disordered" evidence="5">
    <location>
        <begin position="669"/>
        <end position="702"/>
    </location>
</feature>
<keyword evidence="2" id="KW-0677">Repeat</keyword>
<keyword evidence="1 3" id="KW-0853">WD repeat</keyword>
<feature type="coiled-coil region" evidence="4">
    <location>
        <begin position="201"/>
        <end position="235"/>
    </location>
</feature>
<keyword evidence="7" id="KW-1185">Reference proteome</keyword>
<proteinExistence type="predicted"/>
<dbReference type="PANTHER" id="PTHR19848">
    <property type="entry name" value="WD40 REPEAT PROTEIN"/>
    <property type="match status" value="1"/>
</dbReference>
<evidence type="ECO:0000256" key="1">
    <source>
        <dbReference type="ARBA" id="ARBA00022574"/>
    </source>
</evidence>
<dbReference type="PANTHER" id="PTHR19848:SF8">
    <property type="entry name" value="F-BOX AND WD REPEAT DOMAIN CONTAINING 7"/>
    <property type="match status" value="1"/>
</dbReference>
<dbReference type="Proteomes" id="UP000683925">
    <property type="component" value="Unassembled WGS sequence"/>
</dbReference>
<evidence type="ECO:0000313" key="7">
    <source>
        <dbReference type="Proteomes" id="UP000683925"/>
    </source>
</evidence>
<evidence type="ECO:0000256" key="4">
    <source>
        <dbReference type="SAM" id="Coils"/>
    </source>
</evidence>
<protein>
    <submittedName>
        <fullName evidence="6">Uncharacterized protein</fullName>
    </submittedName>
</protein>
<dbReference type="EMBL" id="CAJJDP010000157">
    <property type="protein sequence ID" value="CAD8211684.1"/>
    <property type="molecule type" value="Genomic_DNA"/>
</dbReference>
<keyword evidence="4" id="KW-0175">Coiled coil</keyword>
<dbReference type="PROSITE" id="PS50294">
    <property type="entry name" value="WD_REPEATS_REGION"/>
    <property type="match status" value="2"/>
</dbReference>
<sequence length="823" mass="97210">MEGSTTGEYHQGNYSKWIDKFQQQIQFLWLTQNEGKNQANQLDIMTQEYIKYSSDKIKEQFELIAKLMQQRQSLVIQTLDKNMEQQNQLLSSQQHCTEVTIKKYEQFMEDLNQFVRQFKNREELMELRRVHDDYYKEVNEFKTAILKSLKFYQGKIDKKPRQRKVIRSAINKVLQTKGIDKTISEMLVKYECMIERHEVAIDKKDLKLFKLDQELAKLKKEQGTIEEQKTQAQIQAAGEKSNTEKWKSSEQHLVDMLKKQQEQVNVLNFNLNSFCQDLYRKFTPKLLKLYEYQLVNVHQKHFRKEIAQSVLISYDGEIALSTVSQEQLILWKVNEDKNQWKFQSQLKQVDQILCLCISDEKCSFFAGCENGEIVYWLRDDQKWRPITQAQRHQRGVNCIQVDTKNRQMVSVSDDCTAKLWVENADQINWKVKYTLQGHQSGIQAVQFNRNSNAVVTGGFDKMIVLWNFRNQEWSQNQILKGHKGSVTTLCFCKLKDVLVSGSQDCFVKVWEMDINSEWSQSFYYFGDIQFGFIYFNYWEQGLHYQVLETKHVQQMGYSQGVPVELYDQLDFDKLQQLIHNCGWLWRGNDILQISGLLGMSCQYIIYNLIYIFNGIQMSSDEEQDNYNEDQIINLISALQQKIKTNRTNNGLMKTTRTSESDHWNDFRETQKEKPQLNNFGNSNEFSLQREQSKHSSISENLSDFIVRTDKPAKESQLKNQQNQSQDSSELTELKQKMDYLLNQREKDQEMLEQINAGLMFLISQIPKPKQTSSIGVQTVNQRENSQNQSTPNVKKTAQQTVQQMFQEPDRYAFQEIRNFCFKR</sequence>
<comment type="caution">
    <text evidence="6">The sequence shown here is derived from an EMBL/GenBank/DDBJ whole genome shotgun (WGS) entry which is preliminary data.</text>
</comment>
<accession>A0A8S1YKV6</accession>
<dbReference type="OrthoDB" id="292605at2759"/>
<name>A0A8S1YKV6_PAROT</name>
<dbReference type="PROSITE" id="PS50082">
    <property type="entry name" value="WD_REPEATS_2"/>
    <property type="match status" value="3"/>
</dbReference>
<evidence type="ECO:0000313" key="6">
    <source>
        <dbReference type="EMBL" id="CAD8211684.1"/>
    </source>
</evidence>
<evidence type="ECO:0000256" key="2">
    <source>
        <dbReference type="ARBA" id="ARBA00022737"/>
    </source>
</evidence>
<reference evidence="6" key="1">
    <citation type="submission" date="2021-01" db="EMBL/GenBank/DDBJ databases">
        <authorList>
            <consortium name="Genoscope - CEA"/>
            <person name="William W."/>
        </authorList>
    </citation>
    <scope>NUCLEOTIDE SEQUENCE</scope>
</reference>
<feature type="repeat" description="WD" evidence="3">
    <location>
        <begin position="479"/>
        <end position="513"/>
    </location>
</feature>
<evidence type="ECO:0000256" key="3">
    <source>
        <dbReference type="PROSITE-ProRule" id="PRU00221"/>
    </source>
</evidence>
<gene>
    <name evidence="6" type="ORF">POCTA_138.1.T1550043</name>
</gene>
<evidence type="ECO:0000256" key="5">
    <source>
        <dbReference type="SAM" id="MobiDB-lite"/>
    </source>
</evidence>
<feature type="compositionally biased region" description="Polar residues" evidence="5">
    <location>
        <begin position="675"/>
        <end position="701"/>
    </location>
</feature>
<organism evidence="6 7">
    <name type="scientific">Paramecium octaurelia</name>
    <dbReference type="NCBI Taxonomy" id="43137"/>
    <lineage>
        <taxon>Eukaryota</taxon>
        <taxon>Sar</taxon>
        <taxon>Alveolata</taxon>
        <taxon>Ciliophora</taxon>
        <taxon>Intramacronucleata</taxon>
        <taxon>Oligohymenophorea</taxon>
        <taxon>Peniculida</taxon>
        <taxon>Parameciidae</taxon>
        <taxon>Paramecium</taxon>
    </lineage>
</organism>